<accession>A0ABZ3H813</accession>
<keyword evidence="1" id="KW-0812">Transmembrane</keyword>
<keyword evidence="1" id="KW-0472">Membrane</keyword>
<feature type="transmembrane region" description="Helical" evidence="1">
    <location>
        <begin position="31"/>
        <end position="53"/>
    </location>
</feature>
<name>A0ABZ3H813_9BACT</name>
<reference evidence="2 3" key="1">
    <citation type="submission" date="2024-03" db="EMBL/GenBank/DDBJ databases">
        <title>Sulfurimonas sp. HSL3-1.</title>
        <authorList>
            <person name="Wang S."/>
        </authorList>
    </citation>
    <scope>NUCLEOTIDE SEQUENCE [LARGE SCALE GENOMIC DNA]</scope>
    <source>
        <strain evidence="2 3">HSL3-1</strain>
    </source>
</reference>
<evidence type="ECO:0000313" key="2">
    <source>
        <dbReference type="EMBL" id="XAU14248.1"/>
    </source>
</evidence>
<sequence length="83" mass="9661">MRQTSRLQRIFIKRLKPLLARLAERYGRPVLWLYAFIFLLAATGLLAAVYFLLGWLMLQSPNAVLVLTGVLVALIFFLNRRRK</sequence>
<evidence type="ECO:0000313" key="3">
    <source>
        <dbReference type="Proteomes" id="UP001447842"/>
    </source>
</evidence>
<dbReference type="RefSeq" id="WP_345969326.1">
    <property type="nucleotide sequence ID" value="NZ_CP147920.1"/>
</dbReference>
<keyword evidence="3" id="KW-1185">Reference proteome</keyword>
<gene>
    <name evidence="2" type="ORF">WCY31_08255</name>
</gene>
<evidence type="ECO:0000256" key="1">
    <source>
        <dbReference type="SAM" id="Phobius"/>
    </source>
</evidence>
<proteinExistence type="predicted"/>
<keyword evidence="1" id="KW-1133">Transmembrane helix</keyword>
<organism evidence="2 3">
    <name type="scientific">Sulfurimonas diazotrophicus</name>
    <dbReference type="NCBI Taxonomy" id="3131939"/>
    <lineage>
        <taxon>Bacteria</taxon>
        <taxon>Pseudomonadati</taxon>
        <taxon>Campylobacterota</taxon>
        <taxon>Epsilonproteobacteria</taxon>
        <taxon>Campylobacterales</taxon>
        <taxon>Sulfurimonadaceae</taxon>
        <taxon>Sulfurimonas</taxon>
    </lineage>
</organism>
<feature type="transmembrane region" description="Helical" evidence="1">
    <location>
        <begin position="59"/>
        <end position="78"/>
    </location>
</feature>
<dbReference type="Proteomes" id="UP001447842">
    <property type="component" value="Chromosome"/>
</dbReference>
<protein>
    <submittedName>
        <fullName evidence="2">Uncharacterized protein</fullName>
    </submittedName>
</protein>
<dbReference type="EMBL" id="CP147920">
    <property type="protein sequence ID" value="XAU14248.1"/>
    <property type="molecule type" value="Genomic_DNA"/>
</dbReference>